<reference evidence="2 3" key="1">
    <citation type="submission" date="2020-06" db="EMBL/GenBank/DDBJ databases">
        <title>Genome mining for natural products.</title>
        <authorList>
            <person name="Zhang B."/>
            <person name="Shi J."/>
            <person name="Ge H."/>
        </authorList>
    </citation>
    <scope>NUCLEOTIDE SEQUENCE [LARGE SCALE GENOMIC DNA]</scope>
    <source>
        <strain evidence="2 3">NA00687</strain>
    </source>
</reference>
<evidence type="ECO:0000313" key="3">
    <source>
        <dbReference type="Proteomes" id="UP000509303"/>
    </source>
</evidence>
<protein>
    <submittedName>
        <fullName evidence="2">Uncharacterized protein</fullName>
    </submittedName>
</protein>
<accession>A0A7H8N8H2</accession>
<dbReference type="Proteomes" id="UP000509303">
    <property type="component" value="Chromosome"/>
</dbReference>
<dbReference type="RefSeq" id="WP_176161813.1">
    <property type="nucleotide sequence ID" value="NZ_CP054929.1"/>
</dbReference>
<evidence type="ECO:0000313" key="2">
    <source>
        <dbReference type="EMBL" id="QKW50078.1"/>
    </source>
</evidence>
<name>A0A7H8N8H2_9ACTN</name>
<proteinExistence type="predicted"/>
<feature type="region of interest" description="Disordered" evidence="1">
    <location>
        <begin position="117"/>
        <end position="163"/>
    </location>
</feature>
<feature type="compositionally biased region" description="Basic and acidic residues" evidence="1">
    <location>
        <begin position="130"/>
        <end position="139"/>
    </location>
</feature>
<gene>
    <name evidence="2" type="ORF">HUT08_11605</name>
</gene>
<evidence type="ECO:0000256" key="1">
    <source>
        <dbReference type="SAM" id="MobiDB-lite"/>
    </source>
</evidence>
<dbReference type="EMBL" id="CP054929">
    <property type="protein sequence ID" value="QKW50078.1"/>
    <property type="molecule type" value="Genomic_DNA"/>
</dbReference>
<dbReference type="AlphaFoldDB" id="A0A7H8N8H2"/>
<organism evidence="2 3">
    <name type="scientific">Streptomyces buecherae</name>
    <dbReference type="NCBI Taxonomy" id="2763006"/>
    <lineage>
        <taxon>Bacteria</taxon>
        <taxon>Bacillati</taxon>
        <taxon>Actinomycetota</taxon>
        <taxon>Actinomycetes</taxon>
        <taxon>Kitasatosporales</taxon>
        <taxon>Streptomycetaceae</taxon>
        <taxon>Streptomyces</taxon>
    </lineage>
</organism>
<sequence length="213" mass="21242">MRFVPRTLGAAVIAVGAVVAVLAIGSAANESPRPTLVVSPAHARPGDEVEVRAWGCEGRAGVAASRAFVVDGRLAPEPKGGDGLFAEAMIRSAADGGTYDVTVRCDGRAGVAVGRVHVGPAGQRPGDATDATRPDRAGDHALPLPARSPVAPVRAGGGGTADEPRAVVAEEEVPRDGDVGVAEAYGLALAGGTALTLGGMALHRRGRAGRPTG</sequence>
<keyword evidence="3" id="KW-1185">Reference proteome</keyword>